<evidence type="ECO:0000256" key="3">
    <source>
        <dbReference type="ARBA" id="ARBA00022475"/>
    </source>
</evidence>
<dbReference type="Proteomes" id="UP001595967">
    <property type="component" value="Unassembled WGS sequence"/>
</dbReference>
<dbReference type="EMBL" id="JBHSEW010000001">
    <property type="protein sequence ID" value="MFC4620884.1"/>
    <property type="molecule type" value="Genomic_DNA"/>
</dbReference>
<gene>
    <name evidence="13" type="ORF">ACFO3A_01450</name>
</gene>
<evidence type="ECO:0000259" key="12">
    <source>
        <dbReference type="Pfam" id="PF12019"/>
    </source>
</evidence>
<dbReference type="SUPFAM" id="SSF54523">
    <property type="entry name" value="Pili subunits"/>
    <property type="match status" value="1"/>
</dbReference>
<evidence type="ECO:0000313" key="13">
    <source>
        <dbReference type="EMBL" id="MFC4620884.1"/>
    </source>
</evidence>
<comment type="similarity">
    <text evidence="9">Belongs to the GSP H family.</text>
</comment>
<accession>A0ABV9GUP9</accession>
<evidence type="ECO:0000256" key="6">
    <source>
        <dbReference type="ARBA" id="ARBA00022692"/>
    </source>
</evidence>
<dbReference type="InterPro" id="IPR045584">
    <property type="entry name" value="Pilin-like"/>
</dbReference>
<sequence length="176" mass="18854">MLNSPRSPRKQQGFTLIELMVTIVILAVLATIAVPSFIPLMERWRVRGAAEELQSTLYYARSEAIKRGGGVTISVIDDDWANGWEVNGIDADGDDELLQTTSASTSLAINEESDATELALDRWGVITPAADFLLTPTGKDKNDASAVRVCINSSGHVRHLPGNGSCTPPPAPDPTP</sequence>
<feature type="transmembrane region" description="Helical" evidence="11">
    <location>
        <begin position="20"/>
        <end position="38"/>
    </location>
</feature>
<proteinExistence type="inferred from homology"/>
<reference evidence="14" key="1">
    <citation type="journal article" date="2019" name="Int. J. Syst. Evol. Microbiol.">
        <title>The Global Catalogue of Microorganisms (GCM) 10K type strain sequencing project: providing services to taxonomists for standard genome sequencing and annotation.</title>
        <authorList>
            <consortium name="The Broad Institute Genomics Platform"/>
            <consortium name="The Broad Institute Genome Sequencing Center for Infectious Disease"/>
            <person name="Wu L."/>
            <person name="Ma J."/>
        </authorList>
    </citation>
    <scope>NUCLEOTIDE SEQUENCE [LARGE SCALE GENOMIC DNA]</scope>
    <source>
        <strain evidence="14">JCM 11650</strain>
    </source>
</reference>
<name>A0ABV9GUP9_9BURK</name>
<keyword evidence="4" id="KW-0488">Methylation</keyword>
<evidence type="ECO:0000256" key="5">
    <source>
        <dbReference type="ARBA" id="ARBA00022519"/>
    </source>
</evidence>
<evidence type="ECO:0000256" key="4">
    <source>
        <dbReference type="ARBA" id="ARBA00022481"/>
    </source>
</evidence>
<keyword evidence="6 11" id="KW-0812">Transmembrane</keyword>
<keyword evidence="8 11" id="KW-0472">Membrane</keyword>
<evidence type="ECO:0000256" key="10">
    <source>
        <dbReference type="ARBA" id="ARBA00030775"/>
    </source>
</evidence>
<comment type="subcellular location">
    <subcellularLocation>
        <location evidence="1">Cell inner membrane</location>
        <topology evidence="1">Single-pass membrane protein</topology>
    </subcellularLocation>
</comment>
<keyword evidence="3" id="KW-1003">Cell membrane</keyword>
<keyword evidence="7 11" id="KW-1133">Transmembrane helix</keyword>
<organism evidence="13 14">
    <name type="scientific">Comamonas nitrativorans</name>
    <dbReference type="NCBI Taxonomy" id="108437"/>
    <lineage>
        <taxon>Bacteria</taxon>
        <taxon>Pseudomonadati</taxon>
        <taxon>Pseudomonadota</taxon>
        <taxon>Betaproteobacteria</taxon>
        <taxon>Burkholderiales</taxon>
        <taxon>Comamonadaceae</taxon>
        <taxon>Comamonas</taxon>
    </lineage>
</organism>
<dbReference type="NCBIfam" id="TIGR02532">
    <property type="entry name" value="IV_pilin_GFxxxE"/>
    <property type="match status" value="1"/>
</dbReference>
<keyword evidence="5" id="KW-0997">Cell inner membrane</keyword>
<keyword evidence="14" id="KW-1185">Reference proteome</keyword>
<evidence type="ECO:0000256" key="8">
    <source>
        <dbReference type="ARBA" id="ARBA00023136"/>
    </source>
</evidence>
<evidence type="ECO:0000256" key="1">
    <source>
        <dbReference type="ARBA" id="ARBA00004377"/>
    </source>
</evidence>
<dbReference type="Pfam" id="PF12019">
    <property type="entry name" value="GspH"/>
    <property type="match status" value="1"/>
</dbReference>
<evidence type="ECO:0000256" key="7">
    <source>
        <dbReference type="ARBA" id="ARBA00022989"/>
    </source>
</evidence>
<evidence type="ECO:0000256" key="9">
    <source>
        <dbReference type="ARBA" id="ARBA00025772"/>
    </source>
</evidence>
<dbReference type="Gene3D" id="3.55.40.10">
    <property type="entry name" value="minor pseudopilin epsh domain"/>
    <property type="match status" value="1"/>
</dbReference>
<dbReference type="RefSeq" id="WP_377723309.1">
    <property type="nucleotide sequence ID" value="NZ_JBHSEW010000001.1"/>
</dbReference>
<dbReference type="InterPro" id="IPR022346">
    <property type="entry name" value="T2SS_GspH"/>
</dbReference>
<evidence type="ECO:0000313" key="14">
    <source>
        <dbReference type="Proteomes" id="UP001595967"/>
    </source>
</evidence>
<comment type="caution">
    <text evidence="13">The sequence shown here is derived from an EMBL/GenBank/DDBJ whole genome shotgun (WGS) entry which is preliminary data.</text>
</comment>
<evidence type="ECO:0000256" key="2">
    <source>
        <dbReference type="ARBA" id="ARBA00021549"/>
    </source>
</evidence>
<dbReference type="InterPro" id="IPR012902">
    <property type="entry name" value="N_methyl_site"/>
</dbReference>
<dbReference type="Pfam" id="PF07963">
    <property type="entry name" value="N_methyl"/>
    <property type="match status" value="1"/>
</dbReference>
<feature type="domain" description="General secretion pathway GspH" evidence="12">
    <location>
        <begin position="49"/>
        <end position="155"/>
    </location>
</feature>
<dbReference type="PROSITE" id="PS00409">
    <property type="entry name" value="PROKAR_NTER_METHYL"/>
    <property type="match status" value="1"/>
</dbReference>
<evidence type="ECO:0000256" key="11">
    <source>
        <dbReference type="SAM" id="Phobius"/>
    </source>
</evidence>
<protein>
    <recommendedName>
        <fullName evidence="2">Type II secretion system protein H</fullName>
    </recommendedName>
    <alternativeName>
        <fullName evidence="10">General secretion pathway protein H</fullName>
    </alternativeName>
</protein>